<dbReference type="AlphaFoldDB" id="A0A073K1P9"/>
<proteinExistence type="predicted"/>
<keyword evidence="1" id="KW-0032">Aminotransferase</keyword>
<dbReference type="RefSeq" id="WP_034636415.1">
    <property type="nucleotide sequence ID" value="NZ_CBCSJC010000004.1"/>
</dbReference>
<evidence type="ECO:0000313" key="2">
    <source>
        <dbReference type="Proteomes" id="UP000027822"/>
    </source>
</evidence>
<gene>
    <name evidence="1" type="ORF">BAMA_13380</name>
</gene>
<reference evidence="1 2" key="1">
    <citation type="submission" date="2014-06" db="EMBL/GenBank/DDBJ databases">
        <title>Draft genome sequence of Bacillus manliponensis JCM 15802 (MCCC 1A00708).</title>
        <authorList>
            <person name="Lai Q."/>
            <person name="Liu Y."/>
            <person name="Shao Z."/>
        </authorList>
    </citation>
    <scope>NUCLEOTIDE SEQUENCE [LARGE SCALE GENOMIC DNA]</scope>
    <source>
        <strain evidence="1 2">JCM 15802</strain>
    </source>
</reference>
<accession>A0A073K1P9</accession>
<name>A0A073K1P9_9BACI</name>
<organism evidence="1 2">
    <name type="scientific">Bacillus manliponensis</name>
    <dbReference type="NCBI Taxonomy" id="574376"/>
    <lineage>
        <taxon>Bacteria</taxon>
        <taxon>Bacillati</taxon>
        <taxon>Bacillota</taxon>
        <taxon>Bacilli</taxon>
        <taxon>Bacillales</taxon>
        <taxon>Bacillaceae</taxon>
        <taxon>Bacillus</taxon>
        <taxon>Bacillus cereus group</taxon>
    </lineage>
</organism>
<evidence type="ECO:0000313" key="1">
    <source>
        <dbReference type="EMBL" id="KEK20410.1"/>
    </source>
</evidence>
<comment type="caution">
    <text evidence="1">The sequence shown here is derived from an EMBL/GenBank/DDBJ whole genome shotgun (WGS) entry which is preliminary data.</text>
</comment>
<protein>
    <submittedName>
        <fullName evidence="1">Branched-chain amino acid aminotransferase</fullName>
    </submittedName>
</protein>
<dbReference type="Proteomes" id="UP000027822">
    <property type="component" value="Unassembled WGS sequence"/>
</dbReference>
<dbReference type="STRING" id="574376.BAMA_13380"/>
<keyword evidence="2" id="KW-1185">Reference proteome</keyword>
<sequence>MYGEREVFQWLDDQKAPFSVRLHIFQAFQMYQLVVEMDKKIMELEKKTQEEI</sequence>
<dbReference type="GO" id="GO:0008483">
    <property type="term" value="F:transaminase activity"/>
    <property type="evidence" value="ECO:0007669"/>
    <property type="project" value="UniProtKB-KW"/>
</dbReference>
<dbReference type="EMBL" id="JOTN01000003">
    <property type="protein sequence ID" value="KEK20410.1"/>
    <property type="molecule type" value="Genomic_DNA"/>
</dbReference>
<keyword evidence="1" id="KW-0808">Transferase</keyword>